<keyword evidence="2" id="KW-0479">Metal-binding</keyword>
<evidence type="ECO:0000313" key="4">
    <source>
        <dbReference type="EMBL" id="PAV88484.1"/>
    </source>
</evidence>
<comment type="cofactor">
    <cofactor evidence="2">
        <name>a divalent metal cation</name>
        <dbReference type="ChEBI" id="CHEBI:60240"/>
    </cofactor>
</comment>
<dbReference type="GO" id="GO:0003723">
    <property type="term" value="F:RNA binding"/>
    <property type="evidence" value="ECO:0007669"/>
    <property type="project" value="UniProtKB-KW"/>
</dbReference>
<dbReference type="PANTHER" id="PTHR12395:SF9">
    <property type="entry name" value="DECAPPING AND EXORIBONUCLEASE PROTEIN"/>
    <property type="match status" value="1"/>
</dbReference>
<keyword evidence="2" id="KW-0547">Nucleotide-binding</keyword>
<organism evidence="4 5">
    <name type="scientific">Diploscapter pachys</name>
    <dbReference type="NCBI Taxonomy" id="2018661"/>
    <lineage>
        <taxon>Eukaryota</taxon>
        <taxon>Metazoa</taxon>
        <taxon>Ecdysozoa</taxon>
        <taxon>Nematoda</taxon>
        <taxon>Chromadorea</taxon>
        <taxon>Rhabditida</taxon>
        <taxon>Rhabditina</taxon>
        <taxon>Rhabditomorpha</taxon>
        <taxon>Rhabditoidea</taxon>
        <taxon>Rhabditidae</taxon>
        <taxon>Diploscapter</taxon>
    </lineage>
</organism>
<protein>
    <recommendedName>
        <fullName evidence="2">Decapping nuclease</fullName>
        <ecNumber evidence="2">3.6.1.-</ecNumber>
    </recommendedName>
</protein>
<proteinExistence type="inferred from homology"/>
<comment type="function">
    <text evidence="2">Decapping enzyme for NAD-capped RNAs: specifically hydrolyzes the nicotinamide adenine dinucleotide (NAD) cap from a subset of RNAs by removing the entire NAD moiety from the 5'-end of an NAD-capped RNA.</text>
</comment>
<comment type="similarity">
    <text evidence="1 2">Belongs to the DXO/Dom3Z family.</text>
</comment>
<dbReference type="InterPro" id="IPR013961">
    <property type="entry name" value="RAI1"/>
</dbReference>
<dbReference type="EMBL" id="LIAE01006518">
    <property type="protein sequence ID" value="PAV88484.1"/>
    <property type="molecule type" value="Genomic_DNA"/>
</dbReference>
<dbReference type="GO" id="GO:0034353">
    <property type="term" value="F:mRNA 5'-diphosphatase activity"/>
    <property type="evidence" value="ECO:0007669"/>
    <property type="project" value="TreeGrafter"/>
</dbReference>
<dbReference type="GO" id="GO:0005634">
    <property type="term" value="C:nucleus"/>
    <property type="evidence" value="ECO:0007669"/>
    <property type="project" value="UniProtKB-SubCell"/>
</dbReference>
<dbReference type="GO" id="GO:0004518">
    <property type="term" value="F:nuclease activity"/>
    <property type="evidence" value="ECO:0007669"/>
    <property type="project" value="UniProtKB-KW"/>
</dbReference>
<dbReference type="GO" id="GO:0046872">
    <property type="term" value="F:metal ion binding"/>
    <property type="evidence" value="ECO:0007669"/>
    <property type="project" value="UniProtKB-KW"/>
</dbReference>
<dbReference type="Proteomes" id="UP000218231">
    <property type="component" value="Unassembled WGS sequence"/>
</dbReference>
<comment type="caution">
    <text evidence="4">The sequence shown here is derived from an EMBL/GenBank/DDBJ whole genome shotgun (WGS) entry which is preliminary data.</text>
</comment>
<accession>A0A2A2LQH1</accession>
<sequence>MPNLADEMTIPSTKADFLKHDILQFYVNRIGEYSFDLNRNMHLDQRSARFLNETAPLEELMEVDLNRGFDTFVDKKYGEGHIDVILGWLENKYPKGGRLKDLLKVDIVCFRGTLSRIGQSPYCKDAFGFHAIRNRDIIFLLEIKEYTDYDIATYRGYKFEQVMTVSDKGRPSTIFEPINRNEEYSVVYRSHLYDSAGNRIGLCYSAETDAMDNHENLLEFKVINSPVLNEQLFNVKAKRWWMQSYLTTVKKFYVGHRTEKGRLEKISTITLDALARKSDLCPNVCRAVLYDVLSRVMELLVDDGDTCTVTRAKGSESPIRIKYPGDGRDFLNYELLKNFY</sequence>
<dbReference type="Pfam" id="PF08652">
    <property type="entry name" value="RAI1"/>
    <property type="match status" value="1"/>
</dbReference>
<name>A0A2A2LQH1_9BILA</name>
<keyword evidence="2" id="KW-0694">RNA-binding</keyword>
<reference evidence="4 5" key="1">
    <citation type="journal article" date="2017" name="Curr. Biol.">
        <title>Genome architecture and evolution of a unichromosomal asexual nematode.</title>
        <authorList>
            <person name="Fradin H."/>
            <person name="Zegar C."/>
            <person name="Gutwein M."/>
            <person name="Lucas J."/>
            <person name="Kovtun M."/>
            <person name="Corcoran D."/>
            <person name="Baugh L.R."/>
            <person name="Kiontke K."/>
            <person name="Gunsalus K."/>
            <person name="Fitch D.H."/>
            <person name="Piano F."/>
        </authorList>
    </citation>
    <scope>NUCLEOTIDE SEQUENCE [LARGE SCALE GENOMIC DNA]</scope>
    <source>
        <strain evidence="4">PF1309</strain>
    </source>
</reference>
<keyword evidence="2" id="KW-0540">Nuclease</keyword>
<gene>
    <name evidence="4" type="ORF">WR25_23112</name>
</gene>
<dbReference type="GO" id="GO:0000166">
    <property type="term" value="F:nucleotide binding"/>
    <property type="evidence" value="ECO:0007669"/>
    <property type="project" value="UniProtKB-KW"/>
</dbReference>
<dbReference type="GO" id="GO:0000956">
    <property type="term" value="P:nuclear-transcribed mRNA catabolic process"/>
    <property type="evidence" value="ECO:0007669"/>
    <property type="project" value="TreeGrafter"/>
</dbReference>
<dbReference type="AlphaFoldDB" id="A0A2A2LQH1"/>
<keyword evidence="5" id="KW-1185">Reference proteome</keyword>
<evidence type="ECO:0000313" key="5">
    <source>
        <dbReference type="Proteomes" id="UP000218231"/>
    </source>
</evidence>
<dbReference type="GO" id="GO:0110155">
    <property type="term" value="P:NAD-cap decapping"/>
    <property type="evidence" value="ECO:0007669"/>
    <property type="project" value="TreeGrafter"/>
</dbReference>
<keyword evidence="2" id="KW-0539">Nucleus</keyword>
<dbReference type="PANTHER" id="PTHR12395">
    <property type="entry name" value="DOM-3 RELATED"/>
    <property type="match status" value="1"/>
</dbReference>
<dbReference type="OrthoDB" id="5853397at2759"/>
<dbReference type="EC" id="3.6.1.-" evidence="2"/>
<evidence type="ECO:0000256" key="1">
    <source>
        <dbReference type="ARBA" id="ARBA00006562"/>
    </source>
</evidence>
<dbReference type="InterPro" id="IPR039039">
    <property type="entry name" value="RAI1-like_fam"/>
</dbReference>
<dbReference type="GO" id="GO:0005829">
    <property type="term" value="C:cytosol"/>
    <property type="evidence" value="ECO:0007669"/>
    <property type="project" value="TreeGrafter"/>
</dbReference>
<dbReference type="STRING" id="2018661.A0A2A2LQH1"/>
<comment type="subcellular location">
    <subcellularLocation>
        <location evidence="2">Nucleus</location>
    </subcellularLocation>
</comment>
<feature type="domain" description="RAI1-like" evidence="3">
    <location>
        <begin position="29"/>
        <end position="312"/>
    </location>
</feature>
<keyword evidence="2" id="KW-0378">Hydrolase</keyword>
<evidence type="ECO:0000256" key="2">
    <source>
        <dbReference type="RuleBase" id="RU367113"/>
    </source>
</evidence>
<evidence type="ECO:0000259" key="3">
    <source>
        <dbReference type="Pfam" id="PF08652"/>
    </source>
</evidence>